<dbReference type="PANTHER" id="PTHR36932:SF1">
    <property type="entry name" value="CAPSULAR POLYSACCHARIDE BIOSYNTHESIS PROTEIN"/>
    <property type="match status" value="1"/>
</dbReference>
<comment type="caution">
    <text evidence="1">The sequence shown here is derived from an EMBL/GenBank/DDBJ whole genome shotgun (WGS) entry which is preliminary data.</text>
</comment>
<dbReference type="STRING" id="1798653.A3G64_02040"/>
<sequence length="433" mass="49742">MNSSSVFQKIDCMLWMRIHRLPQVFAQRWQLRELQRAVAYAYKEVPLYRKLFDKQGVAPSDVRTLDDVRRLPITSKQLFRRHPLEETTAAAFPGKIVWKETSGSTGEPFRFPSSYVHYLMRRFGPVGIGARTIAFMAWGNILPVEMFQRLRIAEIRVHCEPRFKHFLHIPVSDLRKRPETVVPRLKEFAPDLLNAHATILVELARLAHRFSPEERPHIPYMISHGEVLTRTQRNYIREVFGAEPYNRYGLEEVGSVAIDCENHTGGHIHEESFIVEILDEADRPLPEGETGRIVITYFYNDVMPIIRYDTGDQGVVASGPCACGVPARRILVDGRKGGFLTIGSRRFNNVEFEVLLGRMSDNILRYQVAKVAPDAVLLRIIPVDRFREEDLAFVRERFREEFGFAPEIKIVDDIAYAAGGKGRFITDETSEKS</sequence>
<dbReference type="InterPro" id="IPR042099">
    <property type="entry name" value="ANL_N_sf"/>
</dbReference>
<name>A0A1G2CKP3_9BACT</name>
<proteinExistence type="predicted"/>
<dbReference type="EMBL" id="MHLD01000034">
    <property type="protein sequence ID" value="OGZ01955.1"/>
    <property type="molecule type" value="Genomic_DNA"/>
</dbReference>
<gene>
    <name evidence="1" type="ORF">A3G64_02040</name>
</gene>
<dbReference type="PANTHER" id="PTHR36932">
    <property type="entry name" value="CAPSULAR POLYSACCHARIDE BIOSYNTHESIS PROTEIN"/>
    <property type="match status" value="1"/>
</dbReference>
<dbReference type="InterPro" id="IPR053158">
    <property type="entry name" value="CapK_Type1_Caps_Biosynth"/>
</dbReference>
<evidence type="ECO:0000313" key="2">
    <source>
        <dbReference type="Proteomes" id="UP000179281"/>
    </source>
</evidence>
<dbReference type="SUPFAM" id="SSF56801">
    <property type="entry name" value="Acetyl-CoA synthetase-like"/>
    <property type="match status" value="1"/>
</dbReference>
<evidence type="ECO:0008006" key="3">
    <source>
        <dbReference type="Google" id="ProtNLM"/>
    </source>
</evidence>
<accession>A0A1G2CKP3</accession>
<dbReference type="Proteomes" id="UP000179281">
    <property type="component" value="Unassembled WGS sequence"/>
</dbReference>
<protein>
    <recommendedName>
        <fullName evidence="3">AMP-dependent synthetase/ligase domain-containing protein</fullName>
    </recommendedName>
</protein>
<organism evidence="1 2">
    <name type="scientific">Candidatus Liptonbacteria bacterium RIFCSPLOWO2_12_FULL_60_15</name>
    <dbReference type="NCBI Taxonomy" id="1798653"/>
    <lineage>
        <taxon>Bacteria</taxon>
        <taxon>Candidatus Liptoniibacteriota</taxon>
    </lineage>
</organism>
<dbReference type="Gene3D" id="3.40.50.12780">
    <property type="entry name" value="N-terminal domain of ligase-like"/>
    <property type="match status" value="1"/>
</dbReference>
<evidence type="ECO:0000313" key="1">
    <source>
        <dbReference type="EMBL" id="OGZ01955.1"/>
    </source>
</evidence>
<dbReference type="AlphaFoldDB" id="A0A1G2CKP3"/>
<reference evidence="1 2" key="1">
    <citation type="journal article" date="2016" name="Nat. Commun.">
        <title>Thousands of microbial genomes shed light on interconnected biogeochemical processes in an aquifer system.</title>
        <authorList>
            <person name="Anantharaman K."/>
            <person name="Brown C.T."/>
            <person name="Hug L.A."/>
            <person name="Sharon I."/>
            <person name="Castelle C.J."/>
            <person name="Probst A.J."/>
            <person name="Thomas B.C."/>
            <person name="Singh A."/>
            <person name="Wilkins M.J."/>
            <person name="Karaoz U."/>
            <person name="Brodie E.L."/>
            <person name="Williams K.H."/>
            <person name="Hubbard S.S."/>
            <person name="Banfield J.F."/>
        </authorList>
    </citation>
    <scope>NUCLEOTIDE SEQUENCE [LARGE SCALE GENOMIC DNA]</scope>
</reference>